<sequence>MNSTKSVQLVVPISLWSLFLLESSRTTISSVMVLEHHLGRFVSLSSLPIYLPAPASNSTAGTTVLRYSATATATAKAAAKSQASIHPAIGAKQLAPSSRAA</sequence>
<proteinExistence type="predicted"/>
<gene>
    <name evidence="2" type="ORF">IWZ03DRAFT_185569</name>
</gene>
<evidence type="ECO:0000256" key="1">
    <source>
        <dbReference type="SAM" id="SignalP"/>
    </source>
</evidence>
<comment type="caution">
    <text evidence="2">The sequence shown here is derived from an EMBL/GenBank/DDBJ whole genome shotgun (WGS) entry which is preliminary data.</text>
</comment>
<organism evidence="2 3">
    <name type="scientific">Phyllosticta citriasiana</name>
    <dbReference type="NCBI Taxonomy" id="595635"/>
    <lineage>
        <taxon>Eukaryota</taxon>
        <taxon>Fungi</taxon>
        <taxon>Dikarya</taxon>
        <taxon>Ascomycota</taxon>
        <taxon>Pezizomycotina</taxon>
        <taxon>Dothideomycetes</taxon>
        <taxon>Dothideomycetes incertae sedis</taxon>
        <taxon>Botryosphaeriales</taxon>
        <taxon>Phyllostictaceae</taxon>
        <taxon>Phyllosticta</taxon>
    </lineage>
</organism>
<evidence type="ECO:0008006" key="4">
    <source>
        <dbReference type="Google" id="ProtNLM"/>
    </source>
</evidence>
<feature type="signal peptide" evidence="1">
    <location>
        <begin position="1"/>
        <end position="26"/>
    </location>
</feature>
<keyword evidence="1" id="KW-0732">Signal</keyword>
<accession>A0ABR1KRH7</accession>
<keyword evidence="3" id="KW-1185">Reference proteome</keyword>
<protein>
    <recommendedName>
        <fullName evidence="4">Secreted protein</fullName>
    </recommendedName>
</protein>
<evidence type="ECO:0000313" key="3">
    <source>
        <dbReference type="Proteomes" id="UP001363622"/>
    </source>
</evidence>
<name>A0ABR1KRH7_9PEZI</name>
<feature type="chain" id="PRO_5045990427" description="Secreted protein" evidence="1">
    <location>
        <begin position="27"/>
        <end position="101"/>
    </location>
</feature>
<evidence type="ECO:0000313" key="2">
    <source>
        <dbReference type="EMBL" id="KAK7517980.1"/>
    </source>
</evidence>
<reference evidence="2 3" key="1">
    <citation type="submission" date="2024-04" db="EMBL/GenBank/DDBJ databases">
        <title>Phyllosticta paracitricarpa is synonymous to the EU quarantine fungus P. citricarpa based on phylogenomic analyses.</title>
        <authorList>
            <consortium name="Lawrence Berkeley National Laboratory"/>
            <person name="Van Ingen-Buijs V.A."/>
            <person name="Van Westerhoven A.C."/>
            <person name="Haridas S."/>
            <person name="Skiadas P."/>
            <person name="Martin F."/>
            <person name="Groenewald J.Z."/>
            <person name="Crous P.W."/>
            <person name="Seidl M.F."/>
        </authorList>
    </citation>
    <scope>NUCLEOTIDE SEQUENCE [LARGE SCALE GENOMIC DNA]</scope>
    <source>
        <strain evidence="2 3">CBS 123371</strain>
    </source>
</reference>
<dbReference type="EMBL" id="JBBPHU010000005">
    <property type="protein sequence ID" value="KAK7517980.1"/>
    <property type="molecule type" value="Genomic_DNA"/>
</dbReference>
<dbReference type="Proteomes" id="UP001363622">
    <property type="component" value="Unassembled WGS sequence"/>
</dbReference>